<dbReference type="PANTHER" id="PTHR42776:SF27">
    <property type="entry name" value="DIPEPTIDYL PEPTIDASE FAMILY MEMBER 6"/>
    <property type="match status" value="1"/>
</dbReference>
<name>A0ABX7P511_9BACT</name>
<dbReference type="Pfam" id="PF00326">
    <property type="entry name" value="Peptidase_S9"/>
    <property type="match status" value="1"/>
</dbReference>
<dbReference type="Gene3D" id="3.40.50.1820">
    <property type="entry name" value="alpha/beta hydrolase"/>
    <property type="match status" value="1"/>
</dbReference>
<keyword evidence="1" id="KW-0378">Hydrolase</keyword>
<dbReference type="Gene3D" id="2.130.10.10">
    <property type="entry name" value="YVTN repeat-like/Quinoprotein amine dehydrogenase"/>
    <property type="match status" value="1"/>
</dbReference>
<sequence length="642" mass="69465">MKFPSSALLLFVLTGCATAQHTPPATRDSIEHRAQALRGVYSDHAPTLTHDGRRLVFTSTRSGLSQLYIADVDTPDVAPRQLLSWPEAVSGPLVTWDDTAVIFSADQGGDEQARFYRADMKTGQARCLTPEPLNRDAPLLPESASDQLFYSARTIDSAASAIYVASAVSPGPERKLYQSPGAGSLVDVNQDGTRGLFIRFLTHQNQELELVDLESGQARKLFPQQGNAAITYATFSPDGRALYVATDAGGEGAGVLALDARTGAELARYREQQPPTAAPEVVTVSRQGDVVVATFDAGDHTVMRVLDAHDLRPRSKVDLPLGVVEAGGFSDDGQSFALCTATAEHPCTLQLLSTRTGAIRPLRSEKQEALSSLPPIEASITPIESFDGLRIPTNVFRPKKQGRVPVILFLHGGPAGASKVGWNPSRRLFLSEGYAVVEPNIRGSGGFGRTYEAADDGPKRWDSFRDIEAVRAWAERQPWADAQRLIIMGGSYGGFLVLSEISRSPGKWRAAVDLFGIADFISFMATTKGGVRENYLHEIGDPEKDRDLLTRLSPINAADAIRTPLFVYTGANDPRVPLAQSRLIVDALKRRGVPVEFMVGANEGHGVARRENQVEMDTRVMRFLEAQLGSPPAAQSAASSHR</sequence>
<dbReference type="InterPro" id="IPR029058">
    <property type="entry name" value="AB_hydrolase_fold"/>
</dbReference>
<dbReference type="Gene3D" id="2.120.10.30">
    <property type="entry name" value="TolB, C-terminal domain"/>
    <property type="match status" value="1"/>
</dbReference>
<dbReference type="PANTHER" id="PTHR42776">
    <property type="entry name" value="SERINE PEPTIDASE S9 FAMILY MEMBER"/>
    <property type="match status" value="1"/>
</dbReference>
<dbReference type="SUPFAM" id="SSF69322">
    <property type="entry name" value="Tricorn protease domain 2"/>
    <property type="match status" value="1"/>
</dbReference>
<feature type="domain" description="Peptidase S9 prolyl oligopeptidase catalytic" evidence="4">
    <location>
        <begin position="429"/>
        <end position="629"/>
    </location>
</feature>
<protein>
    <submittedName>
        <fullName evidence="5">S9 family peptidase</fullName>
    </submittedName>
</protein>
<dbReference type="EMBL" id="CP071090">
    <property type="protein sequence ID" value="QSQ25536.1"/>
    <property type="molecule type" value="Genomic_DNA"/>
</dbReference>
<dbReference type="InterPro" id="IPR011042">
    <property type="entry name" value="6-blade_b-propeller_TolB-like"/>
</dbReference>
<evidence type="ECO:0000256" key="1">
    <source>
        <dbReference type="ARBA" id="ARBA00022801"/>
    </source>
</evidence>
<gene>
    <name evidence="5" type="ORF">JY651_11630</name>
</gene>
<keyword evidence="2" id="KW-0720">Serine protease</keyword>
<evidence type="ECO:0000313" key="5">
    <source>
        <dbReference type="EMBL" id="QSQ25536.1"/>
    </source>
</evidence>
<evidence type="ECO:0000256" key="2">
    <source>
        <dbReference type="ARBA" id="ARBA00022825"/>
    </source>
</evidence>
<feature type="chain" id="PRO_5045776860" evidence="3">
    <location>
        <begin position="20"/>
        <end position="642"/>
    </location>
</feature>
<dbReference type="SUPFAM" id="SSF53474">
    <property type="entry name" value="alpha/beta-Hydrolases"/>
    <property type="match status" value="1"/>
</dbReference>
<evidence type="ECO:0000256" key="3">
    <source>
        <dbReference type="SAM" id="SignalP"/>
    </source>
</evidence>
<accession>A0ABX7P511</accession>
<dbReference type="PROSITE" id="PS51257">
    <property type="entry name" value="PROKAR_LIPOPROTEIN"/>
    <property type="match status" value="1"/>
</dbReference>
<dbReference type="InterPro" id="IPR011659">
    <property type="entry name" value="WD40"/>
</dbReference>
<evidence type="ECO:0000259" key="4">
    <source>
        <dbReference type="Pfam" id="PF00326"/>
    </source>
</evidence>
<dbReference type="RefSeq" id="WP_206727091.1">
    <property type="nucleotide sequence ID" value="NZ_CP071090.1"/>
</dbReference>
<dbReference type="InterPro" id="IPR001375">
    <property type="entry name" value="Peptidase_S9_cat"/>
</dbReference>
<reference evidence="5 6" key="1">
    <citation type="submission" date="2021-02" db="EMBL/GenBank/DDBJ databases">
        <title>De Novo genome assembly of isolated myxobacteria.</title>
        <authorList>
            <person name="Stevens D.C."/>
        </authorList>
    </citation>
    <scope>NUCLEOTIDE SEQUENCE [LARGE SCALE GENOMIC DNA]</scope>
    <source>
        <strain evidence="6">SCPEA02</strain>
    </source>
</reference>
<keyword evidence="6" id="KW-1185">Reference proteome</keyword>
<dbReference type="Pfam" id="PF07676">
    <property type="entry name" value="PD40"/>
    <property type="match status" value="1"/>
</dbReference>
<keyword evidence="3" id="KW-0732">Signal</keyword>
<evidence type="ECO:0000313" key="6">
    <source>
        <dbReference type="Proteomes" id="UP000662747"/>
    </source>
</evidence>
<dbReference type="InterPro" id="IPR015943">
    <property type="entry name" value="WD40/YVTN_repeat-like_dom_sf"/>
</dbReference>
<dbReference type="Proteomes" id="UP000662747">
    <property type="component" value="Chromosome"/>
</dbReference>
<organism evidence="5 6">
    <name type="scientific">Pyxidicoccus parkwayensis</name>
    <dbReference type="NCBI Taxonomy" id="2813578"/>
    <lineage>
        <taxon>Bacteria</taxon>
        <taxon>Pseudomonadati</taxon>
        <taxon>Myxococcota</taxon>
        <taxon>Myxococcia</taxon>
        <taxon>Myxococcales</taxon>
        <taxon>Cystobacterineae</taxon>
        <taxon>Myxococcaceae</taxon>
        <taxon>Pyxidicoccus</taxon>
    </lineage>
</organism>
<proteinExistence type="predicted"/>
<feature type="signal peptide" evidence="3">
    <location>
        <begin position="1"/>
        <end position="19"/>
    </location>
</feature>
<keyword evidence="2" id="KW-0645">Protease</keyword>